<name>A0A2P4PRS6_RHIID</name>
<feature type="transmembrane region" description="Helical" evidence="1">
    <location>
        <begin position="41"/>
        <end position="61"/>
    </location>
</feature>
<proteinExistence type="predicted"/>
<evidence type="ECO:0000313" key="3">
    <source>
        <dbReference type="Proteomes" id="UP000018888"/>
    </source>
</evidence>
<keyword evidence="1" id="KW-1133">Transmembrane helix</keyword>
<gene>
    <name evidence="2" type="ORF">GLOIN_2v1640917</name>
</gene>
<accession>A0A2P4PRS6</accession>
<organism evidence="2 3">
    <name type="scientific">Rhizophagus irregularis (strain DAOM 181602 / DAOM 197198 / MUCL 43194)</name>
    <name type="common">Arbuscular mycorrhizal fungus</name>
    <name type="synonym">Glomus intraradices</name>
    <dbReference type="NCBI Taxonomy" id="747089"/>
    <lineage>
        <taxon>Eukaryota</taxon>
        <taxon>Fungi</taxon>
        <taxon>Fungi incertae sedis</taxon>
        <taxon>Mucoromycota</taxon>
        <taxon>Glomeromycotina</taxon>
        <taxon>Glomeromycetes</taxon>
        <taxon>Glomerales</taxon>
        <taxon>Glomeraceae</taxon>
        <taxon>Rhizophagus</taxon>
    </lineage>
</organism>
<reference evidence="2 3" key="2">
    <citation type="journal article" date="2018" name="New Phytol.">
        <title>High intraspecific genome diversity in the model arbuscular mycorrhizal symbiont Rhizophagus irregularis.</title>
        <authorList>
            <person name="Chen E.C.H."/>
            <person name="Morin E."/>
            <person name="Beaudet D."/>
            <person name="Noel J."/>
            <person name="Yildirir G."/>
            <person name="Ndikumana S."/>
            <person name="Charron P."/>
            <person name="St-Onge C."/>
            <person name="Giorgi J."/>
            <person name="Kruger M."/>
            <person name="Marton T."/>
            <person name="Ropars J."/>
            <person name="Grigoriev I.V."/>
            <person name="Hainaut M."/>
            <person name="Henrissat B."/>
            <person name="Roux C."/>
            <person name="Martin F."/>
            <person name="Corradi N."/>
        </authorList>
    </citation>
    <scope>NUCLEOTIDE SEQUENCE [LARGE SCALE GENOMIC DNA]</scope>
    <source>
        <strain evidence="2 3">DAOM 197198</strain>
    </source>
</reference>
<keyword evidence="1" id="KW-0472">Membrane</keyword>
<keyword evidence="1" id="KW-0812">Transmembrane</keyword>
<keyword evidence="3" id="KW-1185">Reference proteome</keyword>
<sequence length="67" mass="8224">MKSVIYSIFVIFLVRHHDCPKKSKSLKYVFLKTIHFKNFDIYLDIFYDLIFYSFLFFLNSLTNRSEK</sequence>
<reference evidence="2 3" key="1">
    <citation type="journal article" date="2013" name="Proc. Natl. Acad. Sci. U.S.A.">
        <title>Genome of an arbuscular mycorrhizal fungus provides insight into the oldest plant symbiosis.</title>
        <authorList>
            <person name="Tisserant E."/>
            <person name="Malbreil M."/>
            <person name="Kuo A."/>
            <person name="Kohler A."/>
            <person name="Symeonidi A."/>
            <person name="Balestrini R."/>
            <person name="Charron P."/>
            <person name="Duensing N."/>
            <person name="Frei Dit Frey N."/>
            <person name="Gianinazzi-Pearson V."/>
            <person name="Gilbert L.B."/>
            <person name="Handa Y."/>
            <person name="Herr J.R."/>
            <person name="Hijri M."/>
            <person name="Koul R."/>
            <person name="Kawaguchi M."/>
            <person name="Krajinski F."/>
            <person name="Lammers P.J."/>
            <person name="Masclaux F.G."/>
            <person name="Murat C."/>
            <person name="Morin E."/>
            <person name="Ndikumana S."/>
            <person name="Pagni M."/>
            <person name="Petitpierre D."/>
            <person name="Requena N."/>
            <person name="Rosikiewicz P."/>
            <person name="Riley R."/>
            <person name="Saito K."/>
            <person name="San Clemente H."/>
            <person name="Shapiro H."/>
            <person name="van Tuinen D."/>
            <person name="Becard G."/>
            <person name="Bonfante P."/>
            <person name="Paszkowski U."/>
            <person name="Shachar-Hill Y.Y."/>
            <person name="Tuskan G.A."/>
            <person name="Young P.W."/>
            <person name="Sanders I.R."/>
            <person name="Henrissat B."/>
            <person name="Rensing S.A."/>
            <person name="Grigoriev I.V."/>
            <person name="Corradi N."/>
            <person name="Roux C."/>
            <person name="Martin F."/>
        </authorList>
    </citation>
    <scope>NUCLEOTIDE SEQUENCE [LARGE SCALE GENOMIC DNA]</scope>
    <source>
        <strain evidence="2 3">DAOM 197198</strain>
    </source>
</reference>
<evidence type="ECO:0000256" key="1">
    <source>
        <dbReference type="SAM" id="Phobius"/>
    </source>
</evidence>
<comment type="caution">
    <text evidence="2">The sequence shown here is derived from an EMBL/GenBank/DDBJ whole genome shotgun (WGS) entry which is preliminary data.</text>
</comment>
<protein>
    <submittedName>
        <fullName evidence="2">Uncharacterized protein</fullName>
    </submittedName>
</protein>
<dbReference type="EMBL" id="AUPC02000159">
    <property type="protein sequence ID" value="POG68082.1"/>
    <property type="molecule type" value="Genomic_DNA"/>
</dbReference>
<evidence type="ECO:0000313" key="2">
    <source>
        <dbReference type="EMBL" id="POG68082.1"/>
    </source>
</evidence>
<dbReference type="AlphaFoldDB" id="A0A2P4PRS6"/>
<dbReference type="Proteomes" id="UP000018888">
    <property type="component" value="Unassembled WGS sequence"/>
</dbReference>